<feature type="domain" description="Transcription factor zinc-finger" evidence="1">
    <location>
        <begin position="64"/>
        <end position="104"/>
    </location>
</feature>
<dbReference type="Pfam" id="PF13453">
    <property type="entry name" value="Zn_ribbon_TFIIB"/>
    <property type="match status" value="2"/>
</dbReference>
<evidence type="ECO:0000259" key="1">
    <source>
        <dbReference type="Pfam" id="PF13453"/>
    </source>
</evidence>
<evidence type="ECO:0000313" key="2">
    <source>
        <dbReference type="EMBL" id="CUV02103.1"/>
    </source>
</evidence>
<gene>
    <name evidence="2" type="ORF">MGWOODY_Clf587</name>
</gene>
<dbReference type="AlphaFoldDB" id="A0A170Q9U2"/>
<organism evidence="2">
    <name type="scientific">hydrothermal vent metagenome</name>
    <dbReference type="NCBI Taxonomy" id="652676"/>
    <lineage>
        <taxon>unclassified sequences</taxon>
        <taxon>metagenomes</taxon>
        <taxon>ecological metagenomes</taxon>
    </lineage>
</organism>
<dbReference type="EMBL" id="FAXA01000189">
    <property type="protein sequence ID" value="CUV02103.1"/>
    <property type="molecule type" value="Genomic_DNA"/>
</dbReference>
<protein>
    <recommendedName>
        <fullName evidence="1">Transcription factor zinc-finger domain-containing protein</fullName>
    </recommendedName>
</protein>
<name>A0A170Q9U2_9ZZZZ</name>
<reference evidence="2" key="1">
    <citation type="submission" date="2015-10" db="EMBL/GenBank/DDBJ databases">
        <authorList>
            <person name="Gilbert D.G."/>
        </authorList>
    </citation>
    <scope>NUCLEOTIDE SEQUENCE</scope>
</reference>
<feature type="domain" description="Transcription factor zinc-finger" evidence="1">
    <location>
        <begin position="2"/>
        <end position="40"/>
    </location>
</feature>
<proteinExistence type="predicted"/>
<dbReference type="InterPro" id="IPR027392">
    <property type="entry name" value="TF_Znf"/>
</dbReference>
<accession>A0A170Q9U2</accession>
<sequence length="145" mass="17090">MNCPRCDVALDEKKFKDIDVDHCPQCKGLWLDFHELDQLEDHSMDEDSRKGMVEYARRESDISCPHCNEPMETFNYRARDLPIDHCKNEHGYWLDEGEEKKVLETMKQRVQDLKRSDSAEVSWSKFLERGGTRSFLTKVKDLFTG</sequence>